<feature type="binding site" evidence="2">
    <location>
        <position position="143"/>
    </location>
    <ligand>
        <name>Mn(2+)</name>
        <dbReference type="ChEBI" id="CHEBI:29035"/>
        <label>2</label>
    </ligand>
</feature>
<feature type="binding site" evidence="2">
    <location>
        <position position="367"/>
    </location>
    <ligand>
        <name>Mn(2+)</name>
        <dbReference type="ChEBI" id="CHEBI:29035"/>
        <label>2</label>
    </ligand>
</feature>
<dbReference type="PANTHER" id="PTHR11014">
    <property type="entry name" value="PEPTIDASE M20 FAMILY MEMBER"/>
    <property type="match status" value="1"/>
</dbReference>
<dbReference type="SUPFAM" id="SSF55031">
    <property type="entry name" value="Bacterial exopeptidase dimerisation domain"/>
    <property type="match status" value="1"/>
</dbReference>
<comment type="caution">
    <text evidence="4">The sequence shown here is derived from an EMBL/GenBank/DDBJ whole genome shotgun (WGS) entry which is preliminary data.</text>
</comment>
<name>A0A6I1EQJ0_9BURK</name>
<dbReference type="InterPro" id="IPR002933">
    <property type="entry name" value="Peptidase_M20"/>
</dbReference>
<feature type="binding site" evidence="2">
    <location>
        <position position="109"/>
    </location>
    <ligand>
        <name>Mn(2+)</name>
        <dbReference type="ChEBI" id="CHEBI:29035"/>
        <label>2</label>
    </ligand>
</feature>
<dbReference type="PANTHER" id="PTHR11014:SF63">
    <property type="entry name" value="METALLOPEPTIDASE, PUTATIVE (AFU_ORTHOLOGUE AFUA_6G09600)-RELATED"/>
    <property type="match status" value="1"/>
</dbReference>
<evidence type="ECO:0000256" key="2">
    <source>
        <dbReference type="PIRSR" id="PIRSR005962-1"/>
    </source>
</evidence>
<dbReference type="PIRSF" id="PIRSF005962">
    <property type="entry name" value="Pept_M20D_amidohydro"/>
    <property type="match status" value="1"/>
</dbReference>
<dbReference type="Proteomes" id="UP000430564">
    <property type="component" value="Unassembled WGS sequence"/>
</dbReference>
<dbReference type="Pfam" id="PF01546">
    <property type="entry name" value="Peptidase_M20"/>
    <property type="match status" value="1"/>
</dbReference>
<feature type="domain" description="Peptidase M20 dimerisation" evidence="3">
    <location>
        <begin position="193"/>
        <end position="285"/>
    </location>
</feature>
<dbReference type="GO" id="GO:0016787">
    <property type="term" value="F:hydrolase activity"/>
    <property type="evidence" value="ECO:0007669"/>
    <property type="project" value="UniProtKB-KW"/>
</dbReference>
<dbReference type="EMBL" id="WEHX01000031">
    <property type="protein sequence ID" value="KAB7660438.1"/>
    <property type="molecule type" value="Genomic_DNA"/>
</dbReference>
<dbReference type="InterPro" id="IPR036264">
    <property type="entry name" value="Bact_exopeptidase_dim_dom"/>
</dbReference>
<dbReference type="Gene3D" id="3.30.70.360">
    <property type="match status" value="1"/>
</dbReference>
<dbReference type="AlphaFoldDB" id="A0A6I1EQJ0"/>
<dbReference type="OrthoDB" id="8875216at2"/>
<feature type="binding site" evidence="2">
    <location>
        <position position="168"/>
    </location>
    <ligand>
        <name>Mn(2+)</name>
        <dbReference type="ChEBI" id="CHEBI:29035"/>
        <label>2</label>
    </ligand>
</feature>
<proteinExistence type="predicted"/>
<evidence type="ECO:0000313" key="4">
    <source>
        <dbReference type="EMBL" id="KAB7660438.1"/>
    </source>
</evidence>
<protein>
    <submittedName>
        <fullName evidence="4">Amidohydrolase</fullName>
    </submittedName>
</protein>
<reference evidence="4 5" key="1">
    <citation type="submission" date="2019-10" db="EMBL/GenBank/DDBJ databases">
        <title>Genome diversity of Sutterella seckii.</title>
        <authorList>
            <person name="Chaplin A.V."/>
            <person name="Sokolova S.R."/>
            <person name="Mosin K.A."/>
            <person name="Ivanova E.L."/>
            <person name="Kochetkova T.O."/>
            <person name="Goltsov A.Y."/>
            <person name="Trofimov D.Y."/>
            <person name="Efimov B.A."/>
        </authorList>
    </citation>
    <scope>NUCLEOTIDE SEQUENCE [LARGE SCALE GENOMIC DNA]</scope>
    <source>
        <strain evidence="4 5">ASD393</strain>
    </source>
</reference>
<comment type="cofactor">
    <cofactor evidence="2">
        <name>Mn(2+)</name>
        <dbReference type="ChEBI" id="CHEBI:29035"/>
    </cofactor>
    <text evidence="2">The Mn(2+) ion enhances activity.</text>
</comment>
<accession>A0A6I1EQJ0</accession>
<dbReference type="RefSeq" id="WP_152158281.1">
    <property type="nucleotide sequence ID" value="NZ_WEHX01000031.1"/>
</dbReference>
<keyword evidence="2" id="KW-0479">Metal-binding</keyword>
<keyword evidence="1 4" id="KW-0378">Hydrolase</keyword>
<dbReference type="Gene3D" id="3.40.630.10">
    <property type="entry name" value="Zn peptidases"/>
    <property type="match status" value="1"/>
</dbReference>
<gene>
    <name evidence="4" type="ORF">GBM95_06090</name>
</gene>
<evidence type="ECO:0000313" key="5">
    <source>
        <dbReference type="Proteomes" id="UP000430564"/>
    </source>
</evidence>
<organism evidence="4 5">
    <name type="scientific">Sutterella seckii</name>
    <dbReference type="NCBI Taxonomy" id="1944635"/>
    <lineage>
        <taxon>Bacteria</taxon>
        <taxon>Pseudomonadati</taxon>
        <taxon>Pseudomonadota</taxon>
        <taxon>Betaproteobacteria</taxon>
        <taxon>Burkholderiales</taxon>
        <taxon>Sutterellaceae</taxon>
        <taxon>Sutterella</taxon>
    </lineage>
</organism>
<dbReference type="NCBIfam" id="TIGR01891">
    <property type="entry name" value="amidohydrolases"/>
    <property type="match status" value="1"/>
</dbReference>
<evidence type="ECO:0000259" key="3">
    <source>
        <dbReference type="Pfam" id="PF07687"/>
    </source>
</evidence>
<dbReference type="InterPro" id="IPR017439">
    <property type="entry name" value="Amidohydrolase"/>
</dbReference>
<sequence length="401" mass="42699">MTETQIQDPLFPDLVRWRRHVHQHPELSYHESETAAYVEEELQKLGVTDISAPTPTSRVAEITGLAPASTGVRPAVVAIRADMDALPVPEAEGLDFCSVNPGVSHACGHDAHVAMLLGAAKILMEERKKFSGTVRLIFQHAEEAAPGGAKELVAAGVMKGVDAVIGLHVMNDPIGQIRVCTVPAFSTASDCVWATITGCGTHASMPEGGIDPVMIGSEVVMALHTIVSRNISPDHFAVVSPTVFQAGEVINAIPQKARIGINIRTKDPDDRVRIHDRVEALIRGIAEANGGTAAFEWLAGCPAVIQDPEMIERALRVARETLPPGKAAVGTGMSASEDFSYFAECAPAAYVILGGGNAEEGYPHRNHHPAYRYSEAALPVGARYEAALALDILKNPLKSGR</sequence>
<feature type="binding site" evidence="2">
    <location>
        <position position="107"/>
    </location>
    <ligand>
        <name>Mn(2+)</name>
        <dbReference type="ChEBI" id="CHEBI:29035"/>
        <label>2</label>
    </ligand>
</feature>
<evidence type="ECO:0000256" key="1">
    <source>
        <dbReference type="ARBA" id="ARBA00022801"/>
    </source>
</evidence>
<dbReference type="InterPro" id="IPR011650">
    <property type="entry name" value="Peptidase_M20_dimer"/>
</dbReference>
<dbReference type="SUPFAM" id="SSF53187">
    <property type="entry name" value="Zn-dependent exopeptidases"/>
    <property type="match status" value="1"/>
</dbReference>
<dbReference type="Pfam" id="PF07687">
    <property type="entry name" value="M20_dimer"/>
    <property type="match status" value="1"/>
</dbReference>
<dbReference type="GO" id="GO:0046872">
    <property type="term" value="F:metal ion binding"/>
    <property type="evidence" value="ECO:0007669"/>
    <property type="project" value="UniProtKB-KW"/>
</dbReference>
<keyword evidence="2" id="KW-0464">Manganese</keyword>